<evidence type="ECO:0000256" key="1">
    <source>
        <dbReference type="SAM" id="MobiDB-lite"/>
    </source>
</evidence>
<dbReference type="Gene3D" id="1.10.472.10">
    <property type="entry name" value="Cyclin-like"/>
    <property type="match status" value="1"/>
</dbReference>
<dbReference type="InterPro" id="IPR036915">
    <property type="entry name" value="Cyclin-like_sf"/>
</dbReference>
<evidence type="ECO:0000313" key="2">
    <source>
        <dbReference type="EMBL" id="KAL3785686.1"/>
    </source>
</evidence>
<protein>
    <recommendedName>
        <fullName evidence="4">Cyclin C-terminal domain-containing protein</fullName>
    </recommendedName>
</protein>
<feature type="compositionally biased region" description="Low complexity" evidence="1">
    <location>
        <begin position="483"/>
        <end position="493"/>
    </location>
</feature>
<feature type="compositionally biased region" description="Polar residues" evidence="1">
    <location>
        <begin position="106"/>
        <end position="115"/>
    </location>
</feature>
<dbReference type="SUPFAM" id="SSF47954">
    <property type="entry name" value="Cyclin-like"/>
    <property type="match status" value="1"/>
</dbReference>
<feature type="region of interest" description="Disordered" evidence="1">
    <location>
        <begin position="452"/>
        <end position="502"/>
    </location>
</feature>
<proteinExistence type="predicted"/>
<evidence type="ECO:0008006" key="4">
    <source>
        <dbReference type="Google" id="ProtNLM"/>
    </source>
</evidence>
<dbReference type="EMBL" id="JABMIG020000211">
    <property type="protein sequence ID" value="KAL3785686.1"/>
    <property type="molecule type" value="Genomic_DNA"/>
</dbReference>
<organism evidence="2 3">
    <name type="scientific">Cyclotella cryptica</name>
    <dbReference type="NCBI Taxonomy" id="29204"/>
    <lineage>
        <taxon>Eukaryota</taxon>
        <taxon>Sar</taxon>
        <taxon>Stramenopiles</taxon>
        <taxon>Ochrophyta</taxon>
        <taxon>Bacillariophyta</taxon>
        <taxon>Coscinodiscophyceae</taxon>
        <taxon>Thalassiosirophycidae</taxon>
        <taxon>Stephanodiscales</taxon>
        <taxon>Stephanodiscaceae</taxon>
        <taxon>Cyclotella</taxon>
    </lineage>
</organism>
<feature type="compositionally biased region" description="Basic and acidic residues" evidence="1">
    <location>
        <begin position="87"/>
        <end position="99"/>
    </location>
</feature>
<reference evidence="2 3" key="1">
    <citation type="journal article" date="2020" name="G3 (Bethesda)">
        <title>Improved Reference Genome for Cyclotella cryptica CCMP332, a Model for Cell Wall Morphogenesis, Salinity Adaptation, and Lipid Production in Diatoms (Bacillariophyta).</title>
        <authorList>
            <person name="Roberts W.R."/>
            <person name="Downey K.M."/>
            <person name="Ruck E.C."/>
            <person name="Traller J.C."/>
            <person name="Alverson A.J."/>
        </authorList>
    </citation>
    <scope>NUCLEOTIDE SEQUENCE [LARGE SCALE GENOMIC DNA]</scope>
    <source>
        <strain evidence="2 3">CCMP332</strain>
    </source>
</reference>
<feature type="region of interest" description="Disordered" evidence="1">
    <location>
        <begin position="82"/>
        <end position="136"/>
    </location>
</feature>
<dbReference type="AlphaFoldDB" id="A0ABD3PEE9"/>
<name>A0ABD3PEE9_9STRA</name>
<comment type="caution">
    <text evidence="2">The sequence shown here is derived from an EMBL/GenBank/DDBJ whole genome shotgun (WGS) entry which is preliminary data.</text>
</comment>
<accession>A0ABD3PEE9</accession>
<keyword evidence="3" id="KW-1185">Reference proteome</keyword>
<dbReference type="Proteomes" id="UP001516023">
    <property type="component" value="Unassembled WGS sequence"/>
</dbReference>
<evidence type="ECO:0000313" key="3">
    <source>
        <dbReference type="Proteomes" id="UP001516023"/>
    </source>
</evidence>
<sequence length="573" mass="63538">MVSSTQQPGPRCLSSCSSFIMPSSSSLPQPILASNTAHIEHDALTALESLLARESHPIYACGRAYLENLTRWRDHLVQLDSPGQSTRARDEHDANEFKFDIPPSPLSSEASTASLPNDAPRTPRDRPTVHPTSLLPHSRIRVATPSQCPNTLISWRARVIEWLFDLADALGFERNTAVAAVGYLDVYSMYCLFPDEFARRMGAISSEGNQDVSSNDDTEIAQKFFSFSDKLGTISSQMYLLAATSSFYTAAKLYQTAPRIFTLSHAARVAPQFLEEDVEAMERAIVKTLTFHLNPATTARFLKEMLVLLLDHEETFCEAGWMDEQGKPVITKRKHADVGTFRSTTWFPQSVVETTIYRHAFYLADLVSYSCVFPVASSALPSKVAFAAIVEAATQNYFMEDQIAFQERLEELSCLNDAFDYNAEIADIRKCMRWILNRNGDRDAMREMDGASPVTVVDGEPSPAKRQKFWSTKSENVPKSDANKSAASSTSNSKDGEINHSESKQKKYLASGLFNARATNAANGGGIRDCLVRESLEEPQVRAPSTRPSCSAHVHLFDGEKPKAFKRVSQTVG</sequence>
<gene>
    <name evidence="2" type="ORF">HJC23_008719</name>
</gene>